<protein>
    <submittedName>
        <fullName evidence="1">Uncharacterized protein</fullName>
    </submittedName>
</protein>
<proteinExistence type="predicted"/>
<name>A0A1F6W2H7_9BACT</name>
<evidence type="ECO:0000313" key="1">
    <source>
        <dbReference type="EMBL" id="OGI76138.1"/>
    </source>
</evidence>
<accession>A0A1F6W2H7</accession>
<dbReference type="STRING" id="1801756.A3C67_01695"/>
<organism evidence="1 2">
    <name type="scientific">Candidatus Nomurabacteria bacterium RIFCSPHIGHO2_02_FULL_42_19</name>
    <dbReference type="NCBI Taxonomy" id="1801756"/>
    <lineage>
        <taxon>Bacteria</taxon>
        <taxon>Candidatus Nomuraibacteriota</taxon>
    </lineage>
</organism>
<reference evidence="1 2" key="1">
    <citation type="journal article" date="2016" name="Nat. Commun.">
        <title>Thousands of microbial genomes shed light on interconnected biogeochemical processes in an aquifer system.</title>
        <authorList>
            <person name="Anantharaman K."/>
            <person name="Brown C.T."/>
            <person name="Hug L.A."/>
            <person name="Sharon I."/>
            <person name="Castelle C.J."/>
            <person name="Probst A.J."/>
            <person name="Thomas B.C."/>
            <person name="Singh A."/>
            <person name="Wilkins M.J."/>
            <person name="Karaoz U."/>
            <person name="Brodie E.L."/>
            <person name="Williams K.H."/>
            <person name="Hubbard S.S."/>
            <person name="Banfield J.F."/>
        </authorList>
    </citation>
    <scope>NUCLEOTIDE SEQUENCE [LARGE SCALE GENOMIC DNA]</scope>
</reference>
<evidence type="ECO:0000313" key="2">
    <source>
        <dbReference type="Proteomes" id="UP000179275"/>
    </source>
</evidence>
<sequence length="64" mass="7204">MKEIKVSFCRIQYPLFINPIGKASAVSPIYAIAEMRKGLPLGNILDKPNKDVCTAITYSYYSNF</sequence>
<dbReference type="AlphaFoldDB" id="A0A1F6W2H7"/>
<dbReference type="EMBL" id="MFUG01000009">
    <property type="protein sequence ID" value="OGI76138.1"/>
    <property type="molecule type" value="Genomic_DNA"/>
</dbReference>
<comment type="caution">
    <text evidence="1">The sequence shown here is derived from an EMBL/GenBank/DDBJ whole genome shotgun (WGS) entry which is preliminary data.</text>
</comment>
<dbReference type="Proteomes" id="UP000179275">
    <property type="component" value="Unassembled WGS sequence"/>
</dbReference>
<gene>
    <name evidence="1" type="ORF">A3C67_01695</name>
</gene>